<keyword evidence="2 3" id="KW-0040">ANK repeat</keyword>
<evidence type="ECO:0000313" key="6">
    <source>
        <dbReference type="EMBL" id="CAK0818165.1"/>
    </source>
</evidence>
<dbReference type="Proteomes" id="UP001189429">
    <property type="component" value="Unassembled WGS sequence"/>
</dbReference>
<dbReference type="InterPro" id="IPR005545">
    <property type="entry name" value="YCII"/>
</dbReference>
<feature type="repeat" description="ANK" evidence="3">
    <location>
        <begin position="382"/>
        <end position="414"/>
    </location>
</feature>
<evidence type="ECO:0000256" key="4">
    <source>
        <dbReference type="SAM" id="MobiDB-lite"/>
    </source>
</evidence>
<dbReference type="InterPro" id="IPR002110">
    <property type="entry name" value="Ankyrin_rpt"/>
</dbReference>
<feature type="compositionally biased region" description="Polar residues" evidence="4">
    <location>
        <begin position="81"/>
        <end position="92"/>
    </location>
</feature>
<evidence type="ECO:0000259" key="5">
    <source>
        <dbReference type="Pfam" id="PF03795"/>
    </source>
</evidence>
<feature type="region of interest" description="Disordered" evidence="4">
    <location>
        <begin position="81"/>
        <end position="111"/>
    </location>
</feature>
<dbReference type="Gene3D" id="1.25.40.20">
    <property type="entry name" value="Ankyrin repeat-containing domain"/>
    <property type="match status" value="3"/>
</dbReference>
<feature type="repeat" description="ANK" evidence="3">
    <location>
        <begin position="181"/>
        <end position="215"/>
    </location>
</feature>
<dbReference type="Gene3D" id="3.30.70.1060">
    <property type="entry name" value="Dimeric alpha+beta barrel"/>
    <property type="match status" value="1"/>
</dbReference>
<protein>
    <recommendedName>
        <fullName evidence="5">YCII-related domain-containing protein</fullName>
    </recommendedName>
</protein>
<feature type="compositionally biased region" description="Basic and acidic residues" evidence="4">
    <location>
        <begin position="541"/>
        <end position="557"/>
    </location>
</feature>
<dbReference type="PROSITE" id="PS50088">
    <property type="entry name" value="ANK_REPEAT"/>
    <property type="match status" value="7"/>
</dbReference>
<keyword evidence="7" id="KW-1185">Reference proteome</keyword>
<dbReference type="Pfam" id="PF03795">
    <property type="entry name" value="YCII"/>
    <property type="match status" value="1"/>
</dbReference>
<dbReference type="SMART" id="SM00248">
    <property type="entry name" value="ANK"/>
    <property type="match status" value="8"/>
</dbReference>
<organism evidence="6 7">
    <name type="scientific">Prorocentrum cordatum</name>
    <dbReference type="NCBI Taxonomy" id="2364126"/>
    <lineage>
        <taxon>Eukaryota</taxon>
        <taxon>Sar</taxon>
        <taxon>Alveolata</taxon>
        <taxon>Dinophyceae</taxon>
        <taxon>Prorocentrales</taxon>
        <taxon>Prorocentraceae</taxon>
        <taxon>Prorocentrum</taxon>
    </lineage>
</organism>
<feature type="repeat" description="ANK" evidence="3">
    <location>
        <begin position="449"/>
        <end position="481"/>
    </location>
</feature>
<dbReference type="PROSITE" id="PS50297">
    <property type="entry name" value="ANK_REP_REGION"/>
    <property type="match status" value="3"/>
</dbReference>
<feature type="repeat" description="ANK" evidence="3">
    <location>
        <begin position="216"/>
        <end position="248"/>
    </location>
</feature>
<evidence type="ECO:0000256" key="2">
    <source>
        <dbReference type="ARBA" id="ARBA00023043"/>
    </source>
</evidence>
<dbReference type="Pfam" id="PF12796">
    <property type="entry name" value="Ank_2"/>
    <property type="match status" value="3"/>
</dbReference>
<gene>
    <name evidence="6" type="ORF">PCOR1329_LOCUS20518</name>
</gene>
<accession>A0ABN9RIY8</accession>
<dbReference type="SUPFAM" id="SSF54909">
    <property type="entry name" value="Dimeric alpha+beta barrel"/>
    <property type="match status" value="1"/>
</dbReference>
<evidence type="ECO:0000256" key="3">
    <source>
        <dbReference type="PROSITE-ProRule" id="PRU00023"/>
    </source>
</evidence>
<dbReference type="PANTHER" id="PTHR24198">
    <property type="entry name" value="ANKYRIN REPEAT AND PROTEIN KINASE DOMAIN-CONTAINING PROTEIN"/>
    <property type="match status" value="1"/>
</dbReference>
<feature type="repeat" description="ANK" evidence="3">
    <location>
        <begin position="335"/>
        <end position="367"/>
    </location>
</feature>
<dbReference type="PANTHER" id="PTHR24198:SF188">
    <property type="entry name" value="ANKYRIN REPEAT DOMAIN 55"/>
    <property type="match status" value="1"/>
</dbReference>
<feature type="region of interest" description="Disordered" evidence="4">
    <location>
        <begin position="618"/>
        <end position="646"/>
    </location>
</feature>
<feature type="region of interest" description="Disordered" evidence="4">
    <location>
        <begin position="539"/>
        <end position="562"/>
    </location>
</feature>
<keyword evidence="1" id="KW-0677">Repeat</keyword>
<evidence type="ECO:0000313" key="7">
    <source>
        <dbReference type="Proteomes" id="UP001189429"/>
    </source>
</evidence>
<name>A0ABN9RIY8_9DINO</name>
<reference evidence="6" key="1">
    <citation type="submission" date="2023-10" db="EMBL/GenBank/DDBJ databases">
        <authorList>
            <person name="Chen Y."/>
            <person name="Shah S."/>
            <person name="Dougan E. K."/>
            <person name="Thang M."/>
            <person name="Chan C."/>
        </authorList>
    </citation>
    <scope>NUCLEOTIDE SEQUENCE [LARGE SCALE GENOMIC DNA]</scope>
</reference>
<sequence>MLPGASDRLGAQPSEQLGLLFEPEEFACEVKRRLFMPVYETDHVRPCCEDVCGRQKRARRLVRRGRDRVHRHNGAKNVLGTISTSAGVNPTLEQPGLLPPRPDDAHANGRQPADVYYPSWLQGAPAAFDFAVSSPHRQSARVLAFQEVGRAAQEYESVKRNHATTRVLLRSRAPVSTVDQDGRTCLHHWAERGDAALQVLGDLLEARADVTARDYEGLTPLALAARGGRLPAVRLLCEGGALSDITGEGGHAEAAALVARAAGSSSSEAQAVEVVKFLLESRCCPAGGAAATTSGVGLKAMRAMSPLVAAATLGRLQMARLLLGARADAGAADAAGRRPLPSAAAAGSLELCGLLLEARAEVNARGTAGATTPGGDAPGAAAGVTALSIAAAGGGISLCRALLEARADPELADERGATPLMAAAREGFRELCGELLAARAMPSTRPEGSGKTALLLAAGAGHAAVCATLLEARADVDEQGSTGAGPLHAAAANGHEGVCWALLAAGADVSAPGPGGRSAPALAAAAGLGALAASLSARAAPQERCESEGDREKRGPREALSAPARLVGMRAARGRRRAKCCRLGVALLLPAALIALAASRAAAGGGLGRAAGACWAGPAGSRSAARRKSDPPRRVPRPPRGHPWPIHDAGHAIGGADAVRRAGAFSRLWRRGGGTPRGPPAARCARAARAAVPAGHAWFVKTETFSRPFPEVIGVEAHRAWVAALREEGAVVTSGYRVDSEGKPGGGGMLFFAARDYEAAEVLVRKDPLIANDCVDQWRLHQWIPEVGRARWTSCWSDLRAGAGALAATAPGSRRAGGGP</sequence>
<comment type="caution">
    <text evidence="6">The sequence shown here is derived from an EMBL/GenBank/DDBJ whole genome shotgun (WGS) entry which is preliminary data.</text>
</comment>
<dbReference type="EMBL" id="CAUYUJ010006668">
    <property type="protein sequence ID" value="CAK0818165.1"/>
    <property type="molecule type" value="Genomic_DNA"/>
</dbReference>
<dbReference type="InterPro" id="IPR011008">
    <property type="entry name" value="Dimeric_a/b-barrel"/>
</dbReference>
<evidence type="ECO:0000256" key="1">
    <source>
        <dbReference type="ARBA" id="ARBA00022737"/>
    </source>
</evidence>
<feature type="repeat" description="ANK" evidence="3">
    <location>
        <begin position="482"/>
        <end position="514"/>
    </location>
</feature>
<feature type="repeat" description="ANK" evidence="3">
    <location>
        <begin position="302"/>
        <end position="334"/>
    </location>
</feature>
<dbReference type="InterPro" id="IPR036770">
    <property type="entry name" value="Ankyrin_rpt-contain_sf"/>
</dbReference>
<proteinExistence type="predicted"/>
<dbReference type="SUPFAM" id="SSF48403">
    <property type="entry name" value="Ankyrin repeat"/>
    <property type="match status" value="1"/>
</dbReference>
<feature type="domain" description="YCII-related" evidence="5">
    <location>
        <begin position="715"/>
        <end position="783"/>
    </location>
</feature>